<dbReference type="AlphaFoldDB" id="A0A6P9EZH7"/>
<dbReference type="RefSeq" id="XP_035579014.1">
    <property type="nucleotide sequence ID" value="XM_035723121.1"/>
</dbReference>
<name>A0A6P9EZH7_ZALCA</name>
<evidence type="ECO:0000256" key="3">
    <source>
        <dbReference type="ARBA" id="ARBA00023274"/>
    </source>
</evidence>
<dbReference type="GO" id="GO:0003735">
    <property type="term" value="F:structural constituent of ribosome"/>
    <property type="evidence" value="ECO:0007669"/>
    <property type="project" value="InterPro"/>
</dbReference>
<reference evidence="6" key="1">
    <citation type="submission" date="2025-08" db="UniProtKB">
        <authorList>
            <consortium name="RefSeq"/>
        </authorList>
    </citation>
    <scope>IDENTIFICATION</scope>
    <source>
        <tissue evidence="6">Blood</tissue>
    </source>
</reference>
<dbReference type="InterPro" id="IPR012678">
    <property type="entry name" value="Ribosomal_uL23/eL15/eS24_sf"/>
</dbReference>
<dbReference type="KEGG" id="zca:113913908"/>
<feature type="compositionally biased region" description="Low complexity" evidence="4">
    <location>
        <begin position="62"/>
        <end position="78"/>
    </location>
</feature>
<dbReference type="InterPro" id="IPR013025">
    <property type="entry name" value="Ribosomal_uL23-like"/>
</dbReference>
<dbReference type="GO" id="GO:0044391">
    <property type="term" value="C:ribosomal subunit"/>
    <property type="evidence" value="ECO:0007669"/>
    <property type="project" value="UniProtKB-ARBA"/>
</dbReference>
<dbReference type="SUPFAM" id="SSF54189">
    <property type="entry name" value="Ribosomal proteins S24e, L23 and L15e"/>
    <property type="match status" value="1"/>
</dbReference>
<evidence type="ECO:0000256" key="4">
    <source>
        <dbReference type="SAM" id="MobiDB-lite"/>
    </source>
</evidence>
<gene>
    <name evidence="6" type="primary">LOC113913908</name>
</gene>
<sequence length="118" mass="13200">MKVPAPPKANTKAKAKTLKAKKVVPKGVLSHKRSTYHLPSHDPRHCISKGSPDILERAPPRETSLTTMPSSSSPLTTESVRKKIEDNNTLVFILDVKANKHQIKQALKKLYDTLTWPR</sequence>
<dbReference type="GO" id="GO:0006412">
    <property type="term" value="P:translation"/>
    <property type="evidence" value="ECO:0007669"/>
    <property type="project" value="InterPro"/>
</dbReference>
<keyword evidence="2" id="KW-0689">Ribosomal protein</keyword>
<keyword evidence="5" id="KW-1185">Reference proteome</keyword>
<evidence type="ECO:0000313" key="5">
    <source>
        <dbReference type="Proteomes" id="UP000515165"/>
    </source>
</evidence>
<evidence type="ECO:0000256" key="1">
    <source>
        <dbReference type="ARBA" id="ARBA00006700"/>
    </source>
</evidence>
<evidence type="ECO:0000313" key="6">
    <source>
        <dbReference type="RefSeq" id="XP_035579014.1"/>
    </source>
</evidence>
<comment type="similarity">
    <text evidence="1">Belongs to the universal ribosomal protein uL23 family.</text>
</comment>
<dbReference type="InterPro" id="IPR012677">
    <property type="entry name" value="Nucleotide-bd_a/b_plait_sf"/>
</dbReference>
<dbReference type="OrthoDB" id="1267328at2759"/>
<proteinExistence type="inferred from homology"/>
<accession>A0A6P9EZH7</accession>
<dbReference type="PANTHER" id="PTHR11620">
    <property type="entry name" value="60S RIBOSOMAL PROTEIN L23A"/>
    <property type="match status" value="1"/>
</dbReference>
<feature type="region of interest" description="Disordered" evidence="4">
    <location>
        <begin position="34"/>
        <end position="78"/>
    </location>
</feature>
<evidence type="ECO:0000256" key="2">
    <source>
        <dbReference type="ARBA" id="ARBA00022980"/>
    </source>
</evidence>
<organism evidence="5 6">
    <name type="scientific">Zalophus californianus</name>
    <name type="common">California sealion</name>
    <dbReference type="NCBI Taxonomy" id="9704"/>
    <lineage>
        <taxon>Eukaryota</taxon>
        <taxon>Metazoa</taxon>
        <taxon>Chordata</taxon>
        <taxon>Craniata</taxon>
        <taxon>Vertebrata</taxon>
        <taxon>Euteleostomi</taxon>
        <taxon>Mammalia</taxon>
        <taxon>Eutheria</taxon>
        <taxon>Laurasiatheria</taxon>
        <taxon>Carnivora</taxon>
        <taxon>Caniformia</taxon>
        <taxon>Pinnipedia</taxon>
        <taxon>Otariidae</taxon>
        <taxon>Zalophus</taxon>
    </lineage>
</organism>
<dbReference type="Proteomes" id="UP000515165">
    <property type="component" value="Chromosome 11"/>
</dbReference>
<keyword evidence="3" id="KW-0687">Ribonucleoprotein</keyword>
<dbReference type="GeneID" id="113913908"/>
<protein>
    <submittedName>
        <fullName evidence="6">60S ribosomal protein L23a-like</fullName>
    </submittedName>
</protein>
<dbReference type="Gene3D" id="3.30.70.330">
    <property type="match status" value="1"/>
</dbReference>